<gene>
    <name evidence="1" type="ORF">POCTA_138.1.T1410018</name>
</gene>
<keyword evidence="2" id="KW-1185">Reference proteome</keyword>
<accession>A0A8S1Y114</accession>
<name>A0A8S1Y114_PAROT</name>
<dbReference type="AlphaFoldDB" id="A0A8S1Y114"/>
<dbReference type="Proteomes" id="UP000683925">
    <property type="component" value="Unassembled WGS sequence"/>
</dbReference>
<organism evidence="1 2">
    <name type="scientific">Paramecium octaurelia</name>
    <dbReference type="NCBI Taxonomy" id="43137"/>
    <lineage>
        <taxon>Eukaryota</taxon>
        <taxon>Sar</taxon>
        <taxon>Alveolata</taxon>
        <taxon>Ciliophora</taxon>
        <taxon>Intramacronucleata</taxon>
        <taxon>Oligohymenophorea</taxon>
        <taxon>Peniculida</taxon>
        <taxon>Parameciidae</taxon>
        <taxon>Paramecium</taxon>
    </lineage>
</organism>
<evidence type="ECO:0000313" key="1">
    <source>
        <dbReference type="EMBL" id="CAD8207420.1"/>
    </source>
</evidence>
<protein>
    <submittedName>
        <fullName evidence="1">Uncharacterized protein</fullName>
    </submittedName>
</protein>
<proteinExistence type="predicted"/>
<dbReference type="EMBL" id="CAJJDP010000142">
    <property type="protein sequence ID" value="CAD8207420.1"/>
    <property type="molecule type" value="Genomic_DNA"/>
</dbReference>
<comment type="caution">
    <text evidence="1">The sequence shown here is derived from an EMBL/GenBank/DDBJ whole genome shotgun (WGS) entry which is preliminary data.</text>
</comment>
<sequence>MINLENCIDYLQSSGSFYKLDTNFDLNVLDFQIKSNQTFHHPDYNNQILLQLIINRNSNRYNTRHYLDLIFPTYDKHHLKQQFFQLHSLFYTQD</sequence>
<reference evidence="1" key="1">
    <citation type="submission" date="2021-01" db="EMBL/GenBank/DDBJ databases">
        <authorList>
            <consortium name="Genoscope - CEA"/>
            <person name="William W."/>
        </authorList>
    </citation>
    <scope>NUCLEOTIDE SEQUENCE</scope>
</reference>
<evidence type="ECO:0000313" key="2">
    <source>
        <dbReference type="Proteomes" id="UP000683925"/>
    </source>
</evidence>